<dbReference type="InterPro" id="IPR016438">
    <property type="entry name" value="SKI2-like"/>
</dbReference>
<keyword evidence="3 11" id="KW-0378">Hydrolase</keyword>
<feature type="compositionally biased region" description="Acidic residues" evidence="8">
    <location>
        <begin position="9"/>
        <end position="22"/>
    </location>
</feature>
<dbReference type="EMBL" id="LDAU01000114">
    <property type="protein sequence ID" value="KRX04628.1"/>
    <property type="molecule type" value="Genomic_DNA"/>
</dbReference>
<dbReference type="FunFam" id="2.40.30.300:FF:000001">
    <property type="entry name" value="Mtr4 exosome RNA helicase"/>
    <property type="match status" value="1"/>
</dbReference>
<dbReference type="InterPro" id="IPR001650">
    <property type="entry name" value="Helicase_C-like"/>
</dbReference>
<feature type="compositionally biased region" description="Low complexity" evidence="8">
    <location>
        <begin position="42"/>
        <end position="57"/>
    </location>
</feature>
<keyword evidence="5" id="KW-0067">ATP-binding</keyword>
<dbReference type="Gene3D" id="3.40.50.300">
    <property type="entry name" value="P-loop containing nucleotide triphosphate hydrolases"/>
    <property type="match status" value="2"/>
</dbReference>
<dbReference type="Proteomes" id="UP000054937">
    <property type="component" value="Unassembled WGS sequence"/>
</dbReference>
<dbReference type="GO" id="GO:0000460">
    <property type="term" value="P:maturation of 5.8S rRNA"/>
    <property type="evidence" value="ECO:0007669"/>
    <property type="project" value="TreeGrafter"/>
</dbReference>
<dbReference type="InterPro" id="IPR014001">
    <property type="entry name" value="Helicase_ATP-bd"/>
</dbReference>
<keyword evidence="4" id="KW-0347">Helicase</keyword>
<accession>A0A0V0QQU4</accession>
<dbReference type="GO" id="GO:0003723">
    <property type="term" value="F:RNA binding"/>
    <property type="evidence" value="ECO:0007669"/>
    <property type="project" value="InterPro"/>
</dbReference>
<evidence type="ECO:0000256" key="2">
    <source>
        <dbReference type="ARBA" id="ARBA00022741"/>
    </source>
</evidence>
<evidence type="ECO:0000256" key="6">
    <source>
        <dbReference type="ARBA" id="ARBA00023242"/>
    </source>
</evidence>
<dbReference type="GO" id="GO:0016787">
    <property type="term" value="F:hydrolase activity"/>
    <property type="evidence" value="ECO:0007669"/>
    <property type="project" value="UniProtKB-KW"/>
</dbReference>
<dbReference type="SUPFAM" id="SSF52540">
    <property type="entry name" value="P-loop containing nucleoside triphosphate hydrolases"/>
    <property type="match status" value="1"/>
</dbReference>
<dbReference type="SMART" id="SM00487">
    <property type="entry name" value="DEXDc"/>
    <property type="match status" value="1"/>
</dbReference>
<keyword evidence="2" id="KW-0547">Nucleotide-binding</keyword>
<feature type="domain" description="Helicase C-terminal" evidence="10">
    <location>
        <begin position="415"/>
        <end position="613"/>
    </location>
</feature>
<reference evidence="11 12" key="1">
    <citation type="journal article" date="2015" name="Sci. Rep.">
        <title>Genome of the facultative scuticociliatosis pathogen Pseudocohnilembus persalinus provides insight into its virulence through horizontal gene transfer.</title>
        <authorList>
            <person name="Xiong J."/>
            <person name="Wang G."/>
            <person name="Cheng J."/>
            <person name="Tian M."/>
            <person name="Pan X."/>
            <person name="Warren A."/>
            <person name="Jiang C."/>
            <person name="Yuan D."/>
            <person name="Miao W."/>
        </authorList>
    </citation>
    <scope>NUCLEOTIDE SEQUENCE [LARGE SCALE GENOMIC DNA]</scope>
    <source>
        <strain evidence="11">36N120E</strain>
    </source>
</reference>
<evidence type="ECO:0000259" key="10">
    <source>
        <dbReference type="PROSITE" id="PS51194"/>
    </source>
</evidence>
<dbReference type="AlphaFoldDB" id="A0A0V0QQU4"/>
<dbReference type="Gene3D" id="2.40.30.300">
    <property type="match status" value="1"/>
</dbReference>
<dbReference type="OMA" id="IMLKNYN"/>
<name>A0A0V0QQU4_PSEPJ</name>
<dbReference type="Pfam" id="PF00271">
    <property type="entry name" value="Helicase_C"/>
    <property type="match status" value="1"/>
</dbReference>
<evidence type="ECO:0000256" key="3">
    <source>
        <dbReference type="ARBA" id="ARBA00022801"/>
    </source>
</evidence>
<dbReference type="FunFam" id="3.40.50.300:FF:000141">
    <property type="entry name" value="ATP-dependent RNA helicase DOB1"/>
    <property type="match status" value="1"/>
</dbReference>
<protein>
    <submittedName>
        <fullName evidence="11">p-loop containing nucleoside triphosphate hydrolase</fullName>
    </submittedName>
</protein>
<feature type="coiled-coil region" evidence="7">
    <location>
        <begin position="828"/>
        <end position="865"/>
    </location>
</feature>
<comment type="subcellular location">
    <subcellularLocation>
        <location evidence="1">Nucleus</location>
    </subcellularLocation>
</comment>
<evidence type="ECO:0000313" key="12">
    <source>
        <dbReference type="Proteomes" id="UP000054937"/>
    </source>
</evidence>
<feature type="compositionally biased region" description="Polar residues" evidence="8">
    <location>
        <begin position="32"/>
        <end position="41"/>
    </location>
</feature>
<comment type="caution">
    <text evidence="11">The sequence shown here is derived from an EMBL/GenBank/DDBJ whole genome shotgun (WGS) entry which is preliminary data.</text>
</comment>
<gene>
    <name evidence="11" type="ORF">PPERSA_04443</name>
</gene>
<dbReference type="InterPro" id="IPR027417">
    <property type="entry name" value="P-loop_NTPase"/>
</dbReference>
<keyword evidence="7" id="KW-0175">Coiled coil</keyword>
<dbReference type="GO" id="GO:0006401">
    <property type="term" value="P:RNA catabolic process"/>
    <property type="evidence" value="ECO:0007669"/>
    <property type="project" value="InterPro"/>
</dbReference>
<dbReference type="GO" id="GO:0005634">
    <property type="term" value="C:nucleus"/>
    <property type="evidence" value="ECO:0007669"/>
    <property type="project" value="UniProtKB-SubCell"/>
</dbReference>
<dbReference type="InterPro" id="IPR050699">
    <property type="entry name" value="RNA-DNA_Helicase"/>
</dbReference>
<proteinExistence type="predicted"/>
<dbReference type="InterPro" id="IPR025696">
    <property type="entry name" value="Beta-barrel_MTR4"/>
</dbReference>
<evidence type="ECO:0000256" key="5">
    <source>
        <dbReference type="ARBA" id="ARBA00022840"/>
    </source>
</evidence>
<dbReference type="PIRSF" id="PIRSF005198">
    <property type="entry name" value="Antiviral_helicase_SKI2"/>
    <property type="match status" value="1"/>
</dbReference>
<dbReference type="PROSITE" id="PS51194">
    <property type="entry name" value="HELICASE_CTER"/>
    <property type="match status" value="1"/>
</dbReference>
<keyword evidence="6" id="KW-0539">Nucleus</keyword>
<keyword evidence="12" id="KW-1185">Reference proteome</keyword>
<dbReference type="SMART" id="SM00490">
    <property type="entry name" value="HELICc"/>
    <property type="match status" value="1"/>
</dbReference>
<feature type="domain" description="Helicase ATP-binding" evidence="9">
    <location>
        <begin position="191"/>
        <end position="347"/>
    </location>
</feature>
<dbReference type="Gene3D" id="1.10.3380.30">
    <property type="match status" value="1"/>
</dbReference>
<evidence type="ECO:0000256" key="1">
    <source>
        <dbReference type="ARBA" id="ARBA00004123"/>
    </source>
</evidence>
<sequence length="1084" mass="125080">MDPIQDLFDVFDEENDQQEEVQEQIIKKQKLDQQNNSKNIPQENQQEQNQNQNNQDQNKQEKVVYEKKQQSVLTNQTHLLNGVENKIEEEIKEQEQNLQDELEDLKKTVLPEKDGEKLDYKGQQVQKKQKNDRDHILEDFEIGSQKEQFDNCVHEQFYPIDQERNKNKISEGKGAPKQYPFKLDLFQRKAVECIELNESVLVAAHTSAGKTAIAEYAIALTKRENQKVIYTSPIKALSNQKFRELSEEFGDVGLITGDVTQNQNAQCLVMTTEILRSMLYRGSEIIREVKWVIFDEVHYMKDKERGVVWEETMILLNQNVRYVFLSATIPNAGEFAEWICKIKKQPCHVVYTDYRPTPLQHYIYPSGGKGIYLIVDDKGRFRENKFQEAVSCLGDNVEIGSTDKKKRKKPQEGAELYKIAKMIMEKRFDPVIIFSFSKKEVEGYATAMNKLDLTNVDEKEQIENVFKRAIAQLSEEDQQLPQIVNMLPQIKRGIGIHHGGLLPIIKEVIEILFQQGWIKILFSTETFSMGVNMPAKTVVFTSVRKFDGENFRWLNGSEYIQMSGRAGRRGLDSTGITILMVDEKLDQTVAKSMLKGDPSPLISSFHLNYNMLMNSMRMEDFDPERSLHQFQKDKQLPEMKLKYQELEKQQDSMVIESEKQVADICKLDSQITKIKDHMKRIIITPQNACPFLSIGRLVRVNHKGVDWGWGISINFTQKKANKKKKQQTIQDDILVVVDVMLYIKDRKNNEEPQPQDINEAGGQMEIIPLDLECIQEISAIKLTLPKDLTAQTNKIQIKKTLQQIKQKFGDNYAIIDPIKEMKISNEELDILVEKKQKLQNGKTELEGQFADKEKLKGLIQEYQQKQKIVQSLKLLETTIEQSEKMILTDDLKCMKRVMRRLQFIDKDDIVQMKGKVACEISAADEILGTELLFLGIFNDMEPAQISALLSCLLFDEKQNSEKMTVKEPTLLKQYNIVLDQAKKIFQILQESKIEIEEATYLGQINPSLIETVYAWCKGASFLEICKMSDAFEGSIIRCMRRLDELLKQMSNASKVIGNEDLGIKFDEASKLLKRGIIFAASLYL</sequence>
<dbReference type="Pfam" id="PF08148">
    <property type="entry name" value="DSHCT"/>
    <property type="match status" value="1"/>
</dbReference>
<evidence type="ECO:0000313" key="11">
    <source>
        <dbReference type="EMBL" id="KRX04628.1"/>
    </source>
</evidence>
<dbReference type="FunFam" id="3.40.50.300:FF:000083">
    <property type="entry name" value="ATP-dependent RNA helicase DOB1"/>
    <property type="match status" value="1"/>
</dbReference>
<feature type="region of interest" description="Disordered" evidence="8">
    <location>
        <begin position="1"/>
        <end position="66"/>
    </location>
</feature>
<dbReference type="InterPro" id="IPR048392">
    <property type="entry name" value="MTR4-like_stalk"/>
</dbReference>
<dbReference type="SMART" id="SM01142">
    <property type="entry name" value="DSHCT"/>
    <property type="match status" value="1"/>
</dbReference>
<dbReference type="InParanoid" id="A0A0V0QQU4"/>
<evidence type="ECO:0000256" key="4">
    <source>
        <dbReference type="ARBA" id="ARBA00022806"/>
    </source>
</evidence>
<dbReference type="FunCoup" id="A0A0V0QQU4">
    <property type="interactions" value="475"/>
</dbReference>
<dbReference type="PROSITE" id="PS51192">
    <property type="entry name" value="HELICASE_ATP_BIND_1"/>
    <property type="match status" value="1"/>
</dbReference>
<dbReference type="InterPro" id="IPR011545">
    <property type="entry name" value="DEAD/DEAH_box_helicase_dom"/>
</dbReference>
<dbReference type="InterPro" id="IPR012961">
    <property type="entry name" value="Ski2/MTR4_C"/>
</dbReference>
<dbReference type="Pfam" id="PF00270">
    <property type="entry name" value="DEAD"/>
    <property type="match status" value="1"/>
</dbReference>
<evidence type="ECO:0000259" key="9">
    <source>
        <dbReference type="PROSITE" id="PS51192"/>
    </source>
</evidence>
<evidence type="ECO:0000256" key="7">
    <source>
        <dbReference type="SAM" id="Coils"/>
    </source>
</evidence>
<organism evidence="11 12">
    <name type="scientific">Pseudocohnilembus persalinus</name>
    <name type="common">Ciliate</name>
    <dbReference type="NCBI Taxonomy" id="266149"/>
    <lineage>
        <taxon>Eukaryota</taxon>
        <taxon>Sar</taxon>
        <taxon>Alveolata</taxon>
        <taxon>Ciliophora</taxon>
        <taxon>Intramacronucleata</taxon>
        <taxon>Oligohymenophorea</taxon>
        <taxon>Scuticociliatia</taxon>
        <taxon>Philasterida</taxon>
        <taxon>Pseudocohnilembidae</taxon>
        <taxon>Pseudocohnilembus</taxon>
    </lineage>
</organism>
<dbReference type="GO" id="GO:0003724">
    <property type="term" value="F:RNA helicase activity"/>
    <property type="evidence" value="ECO:0007669"/>
    <property type="project" value="InterPro"/>
</dbReference>
<dbReference type="OrthoDB" id="64767at2759"/>
<evidence type="ECO:0000256" key="8">
    <source>
        <dbReference type="SAM" id="MobiDB-lite"/>
    </source>
</evidence>
<dbReference type="CDD" id="cd18795">
    <property type="entry name" value="SF2_C_Ski2"/>
    <property type="match status" value="1"/>
</dbReference>
<dbReference type="PANTHER" id="PTHR12131">
    <property type="entry name" value="ATP-DEPENDENT RNA AND DNA HELICASE"/>
    <property type="match status" value="1"/>
</dbReference>
<dbReference type="Pfam" id="PF13234">
    <property type="entry name" value="MTR4_beta-barrel"/>
    <property type="match status" value="1"/>
</dbReference>
<dbReference type="GO" id="GO:0005524">
    <property type="term" value="F:ATP binding"/>
    <property type="evidence" value="ECO:0007669"/>
    <property type="project" value="UniProtKB-KW"/>
</dbReference>
<dbReference type="PANTHER" id="PTHR12131:SF7">
    <property type="entry name" value="EXOSOME RNA HELICASE MTR4"/>
    <property type="match status" value="1"/>
</dbReference>
<dbReference type="Pfam" id="PF21408">
    <property type="entry name" value="MTR4-like_stalk"/>
    <property type="match status" value="1"/>
</dbReference>